<feature type="domain" description="RRM" evidence="4">
    <location>
        <begin position="7"/>
        <end position="84"/>
    </location>
</feature>
<reference evidence="5" key="1">
    <citation type="submission" date="2022-07" db="EMBL/GenBank/DDBJ databases">
        <title>Phylogenomic reconstructions and comparative analyses of Kickxellomycotina fungi.</title>
        <authorList>
            <person name="Reynolds N.K."/>
            <person name="Stajich J.E."/>
            <person name="Barry K."/>
            <person name="Grigoriev I.V."/>
            <person name="Crous P."/>
            <person name="Smith M.E."/>
        </authorList>
    </citation>
    <scope>NUCLEOTIDE SEQUENCE</scope>
    <source>
        <strain evidence="5">NBRC 105414</strain>
    </source>
</reference>
<feature type="compositionally biased region" description="Basic and acidic residues" evidence="2">
    <location>
        <begin position="136"/>
        <end position="145"/>
    </location>
</feature>
<keyword evidence="3" id="KW-0732">Signal</keyword>
<protein>
    <recommendedName>
        <fullName evidence="4">RRM domain-containing protein</fullName>
    </recommendedName>
</protein>
<feature type="compositionally biased region" description="Basic and acidic residues" evidence="2">
    <location>
        <begin position="216"/>
        <end position="235"/>
    </location>
</feature>
<dbReference type="AlphaFoldDB" id="A0A9W8HA90"/>
<organism evidence="5 6">
    <name type="scientific">Coemansia javaensis</name>
    <dbReference type="NCBI Taxonomy" id="2761396"/>
    <lineage>
        <taxon>Eukaryota</taxon>
        <taxon>Fungi</taxon>
        <taxon>Fungi incertae sedis</taxon>
        <taxon>Zoopagomycota</taxon>
        <taxon>Kickxellomycotina</taxon>
        <taxon>Kickxellomycetes</taxon>
        <taxon>Kickxellales</taxon>
        <taxon>Kickxellaceae</taxon>
        <taxon>Coemansia</taxon>
    </lineage>
</organism>
<keyword evidence="6" id="KW-1185">Reference proteome</keyword>
<dbReference type="Pfam" id="PF00076">
    <property type="entry name" value="RRM_1"/>
    <property type="match status" value="1"/>
</dbReference>
<dbReference type="InterPro" id="IPR012677">
    <property type="entry name" value="Nucleotide-bd_a/b_plait_sf"/>
</dbReference>
<dbReference type="InterPro" id="IPR000504">
    <property type="entry name" value="RRM_dom"/>
</dbReference>
<sequence length="318" mass="34975">MRGYFSKVLFVTGFVETMALAELINRFEEYGRIISTKLCLPKDPNENPYAFIEFEVSNNATAARSKLHHSRIFGYQLEVHFETKIPPQFRPMLDEPLIGEPAAADDSRQPAEYSGQASPAEPEPRHAPRYAPRGPPAHERADRVSIAHTSSRGPAAAAQSSSSSSGYAARRAPDDRAAPRYRTTQARPAYRPYTTRREYGAPYSGGGGGHSYRQRTPYERSPRSPDGRSPGEHSPRHSGRRTSGRSMSPARDGDDARAPAEADEYPARDGGRRRSRSRDVSLGRDNSGAWEDPRSPAAQHPEQAAAASEDALFSAPKV</sequence>
<evidence type="ECO:0000256" key="1">
    <source>
        <dbReference type="PROSITE-ProRule" id="PRU00176"/>
    </source>
</evidence>
<name>A0A9W8HA90_9FUNG</name>
<dbReference type="InterPro" id="IPR035979">
    <property type="entry name" value="RBD_domain_sf"/>
</dbReference>
<feature type="region of interest" description="Disordered" evidence="2">
    <location>
        <begin position="100"/>
        <end position="318"/>
    </location>
</feature>
<dbReference type="Proteomes" id="UP001140217">
    <property type="component" value="Unassembled WGS sequence"/>
</dbReference>
<feature type="compositionally biased region" description="Low complexity" evidence="2">
    <location>
        <begin position="295"/>
        <end position="318"/>
    </location>
</feature>
<comment type="caution">
    <text evidence="5">The sequence shown here is derived from an EMBL/GenBank/DDBJ whole genome shotgun (WGS) entry which is preliminary data.</text>
</comment>
<gene>
    <name evidence="5" type="ORF">H4R18_004924</name>
</gene>
<dbReference type="GO" id="GO:0003723">
    <property type="term" value="F:RNA binding"/>
    <property type="evidence" value="ECO:0007669"/>
    <property type="project" value="UniProtKB-UniRule"/>
</dbReference>
<feature type="chain" id="PRO_5040870509" description="RRM domain-containing protein" evidence="3">
    <location>
        <begin position="22"/>
        <end position="318"/>
    </location>
</feature>
<keyword evidence="1" id="KW-0694">RNA-binding</keyword>
<feature type="compositionally biased region" description="Basic and acidic residues" evidence="2">
    <location>
        <begin position="251"/>
        <end position="282"/>
    </location>
</feature>
<evidence type="ECO:0000313" key="5">
    <source>
        <dbReference type="EMBL" id="KAJ2777884.1"/>
    </source>
</evidence>
<feature type="compositionally biased region" description="Low complexity" evidence="2">
    <location>
        <begin position="150"/>
        <end position="170"/>
    </location>
</feature>
<dbReference type="SUPFAM" id="SSF54928">
    <property type="entry name" value="RNA-binding domain, RBD"/>
    <property type="match status" value="1"/>
</dbReference>
<dbReference type="CDD" id="cd00590">
    <property type="entry name" value="RRM_SF"/>
    <property type="match status" value="1"/>
</dbReference>
<feature type="signal peptide" evidence="3">
    <location>
        <begin position="1"/>
        <end position="21"/>
    </location>
</feature>
<dbReference type="PROSITE" id="PS50102">
    <property type="entry name" value="RRM"/>
    <property type="match status" value="1"/>
</dbReference>
<dbReference type="Gene3D" id="3.30.70.330">
    <property type="match status" value="1"/>
</dbReference>
<accession>A0A9W8HA90</accession>
<evidence type="ECO:0000259" key="4">
    <source>
        <dbReference type="PROSITE" id="PS50102"/>
    </source>
</evidence>
<dbReference type="EMBL" id="JANBUL010000262">
    <property type="protein sequence ID" value="KAJ2777884.1"/>
    <property type="molecule type" value="Genomic_DNA"/>
</dbReference>
<evidence type="ECO:0000256" key="3">
    <source>
        <dbReference type="SAM" id="SignalP"/>
    </source>
</evidence>
<dbReference type="OrthoDB" id="5599742at2759"/>
<evidence type="ECO:0000313" key="6">
    <source>
        <dbReference type="Proteomes" id="UP001140217"/>
    </source>
</evidence>
<dbReference type="SMART" id="SM00360">
    <property type="entry name" value="RRM"/>
    <property type="match status" value="1"/>
</dbReference>
<proteinExistence type="predicted"/>
<evidence type="ECO:0000256" key="2">
    <source>
        <dbReference type="SAM" id="MobiDB-lite"/>
    </source>
</evidence>